<keyword evidence="1" id="KW-0479">Metal-binding</keyword>
<dbReference type="InterPro" id="IPR011992">
    <property type="entry name" value="EF-hand-dom_pair"/>
</dbReference>
<dbReference type="Pfam" id="PF13499">
    <property type="entry name" value="EF-hand_7"/>
    <property type="match status" value="1"/>
</dbReference>
<dbReference type="OrthoDB" id="191686at2759"/>
<evidence type="ECO:0000256" key="3">
    <source>
        <dbReference type="ARBA" id="ARBA00022837"/>
    </source>
</evidence>
<feature type="domain" description="EF-hand" evidence="5">
    <location>
        <begin position="117"/>
        <end position="152"/>
    </location>
</feature>
<proteinExistence type="predicted"/>
<dbReference type="SUPFAM" id="SSF47473">
    <property type="entry name" value="EF-hand"/>
    <property type="match status" value="1"/>
</dbReference>
<evidence type="ECO:0000256" key="1">
    <source>
        <dbReference type="ARBA" id="ARBA00022723"/>
    </source>
</evidence>
<organism evidence="6 7">
    <name type="scientific">Triparma strigata</name>
    <dbReference type="NCBI Taxonomy" id="1606541"/>
    <lineage>
        <taxon>Eukaryota</taxon>
        <taxon>Sar</taxon>
        <taxon>Stramenopiles</taxon>
        <taxon>Ochrophyta</taxon>
        <taxon>Bolidophyceae</taxon>
        <taxon>Parmales</taxon>
        <taxon>Triparmaceae</taxon>
        <taxon>Triparma</taxon>
    </lineage>
</organism>
<evidence type="ECO:0000256" key="4">
    <source>
        <dbReference type="SAM" id="MobiDB-lite"/>
    </source>
</evidence>
<dbReference type="PROSITE" id="PS00018">
    <property type="entry name" value="EF_HAND_1"/>
    <property type="match status" value="4"/>
</dbReference>
<name>A0A9W7AQE9_9STRA</name>
<dbReference type="Pfam" id="PF13202">
    <property type="entry name" value="EF-hand_5"/>
    <property type="match status" value="2"/>
</dbReference>
<evidence type="ECO:0000313" key="7">
    <source>
        <dbReference type="Proteomes" id="UP001165085"/>
    </source>
</evidence>
<dbReference type="InterPro" id="IPR002048">
    <property type="entry name" value="EF_hand_dom"/>
</dbReference>
<sequence>MCCSLIEFVGGRVRYHYYKPQFIFVPNDTVPGQDEGAMLDFKKLQIPVDDVNRLFSCFLEIDTDGSGEISLDEFYAHFQLKRSIFSDMAFSLMDEDKSGEIDFREFILTLWNFCSYDFKELCRFAFFLFDSDESGKLESEEVTDMVKSVYGEHFADDERVKRVLDCLDANGDGEVSISEWIMFNKKYPLLLFPAYQMQGKLREKVIGKWWWDIMQMKRADNFKNANIYDILEKIEEENIKFGDVPVKEEVNDISSSPLKGLPSEQRPADYDAADPEAREREEEEEAARAKAQAAEDARQDKFKNNSFLQILREQRARPPSQQTSLKGWSEPQGPGREGYHTGAKKNWNDAPRMQYIEGRGMVNVGAMRVGGGGGEGVGGRRGSRGKSPKFAGGGSGGGARVVAWG</sequence>
<protein>
    <recommendedName>
        <fullName evidence="5">EF-hand domain-containing protein</fullName>
    </recommendedName>
</protein>
<dbReference type="SMART" id="SM00054">
    <property type="entry name" value="EFh"/>
    <property type="match status" value="4"/>
</dbReference>
<dbReference type="CDD" id="cd00051">
    <property type="entry name" value="EFh"/>
    <property type="match status" value="2"/>
</dbReference>
<dbReference type="PRINTS" id="PR00450">
    <property type="entry name" value="RECOVERIN"/>
</dbReference>
<feature type="region of interest" description="Disordered" evidence="4">
    <location>
        <begin position="373"/>
        <end position="405"/>
    </location>
</feature>
<keyword evidence="7" id="KW-1185">Reference proteome</keyword>
<dbReference type="PROSITE" id="PS50222">
    <property type="entry name" value="EF_HAND_2"/>
    <property type="match status" value="3"/>
</dbReference>
<accession>A0A9W7AQE9</accession>
<feature type="domain" description="EF-hand" evidence="5">
    <location>
        <begin position="155"/>
        <end position="190"/>
    </location>
</feature>
<gene>
    <name evidence="6" type="ORF">TrST_g2552</name>
</gene>
<comment type="caution">
    <text evidence="6">The sequence shown here is derived from an EMBL/GenBank/DDBJ whole genome shotgun (WGS) entry which is preliminary data.</text>
</comment>
<dbReference type="EMBL" id="BRXY01000153">
    <property type="protein sequence ID" value="GMH72025.1"/>
    <property type="molecule type" value="Genomic_DNA"/>
</dbReference>
<evidence type="ECO:0000256" key="2">
    <source>
        <dbReference type="ARBA" id="ARBA00022737"/>
    </source>
</evidence>
<feature type="domain" description="EF-hand" evidence="5">
    <location>
        <begin position="49"/>
        <end position="84"/>
    </location>
</feature>
<dbReference type="InterPro" id="IPR018247">
    <property type="entry name" value="EF_Hand_1_Ca_BS"/>
</dbReference>
<evidence type="ECO:0000259" key="5">
    <source>
        <dbReference type="PROSITE" id="PS50222"/>
    </source>
</evidence>
<dbReference type="Proteomes" id="UP001165085">
    <property type="component" value="Unassembled WGS sequence"/>
</dbReference>
<keyword evidence="3" id="KW-0106">Calcium</keyword>
<dbReference type="GO" id="GO:0005509">
    <property type="term" value="F:calcium ion binding"/>
    <property type="evidence" value="ECO:0007669"/>
    <property type="project" value="InterPro"/>
</dbReference>
<feature type="compositionally biased region" description="Basic and acidic residues" evidence="4">
    <location>
        <begin position="293"/>
        <end position="303"/>
    </location>
</feature>
<feature type="region of interest" description="Disordered" evidence="4">
    <location>
        <begin position="252"/>
        <end position="346"/>
    </location>
</feature>
<dbReference type="Gene3D" id="1.10.238.10">
    <property type="entry name" value="EF-hand"/>
    <property type="match status" value="1"/>
</dbReference>
<dbReference type="AlphaFoldDB" id="A0A9W7AQE9"/>
<evidence type="ECO:0000313" key="6">
    <source>
        <dbReference type="EMBL" id="GMH72025.1"/>
    </source>
</evidence>
<dbReference type="PANTHER" id="PTHR45942">
    <property type="entry name" value="PROTEIN PHOSPATASE 3 REGULATORY SUBUNIT B ALPHA ISOFORM TYPE 1"/>
    <property type="match status" value="1"/>
</dbReference>
<reference evidence="7" key="1">
    <citation type="journal article" date="2023" name="Commun. Biol.">
        <title>Genome analysis of Parmales, the sister group of diatoms, reveals the evolutionary specialization of diatoms from phago-mixotrophs to photoautotrophs.</title>
        <authorList>
            <person name="Ban H."/>
            <person name="Sato S."/>
            <person name="Yoshikawa S."/>
            <person name="Yamada K."/>
            <person name="Nakamura Y."/>
            <person name="Ichinomiya M."/>
            <person name="Sato N."/>
            <person name="Blanc-Mathieu R."/>
            <person name="Endo H."/>
            <person name="Kuwata A."/>
            <person name="Ogata H."/>
        </authorList>
    </citation>
    <scope>NUCLEOTIDE SEQUENCE [LARGE SCALE GENOMIC DNA]</scope>
    <source>
        <strain evidence="7">NIES 3701</strain>
    </source>
</reference>
<keyword evidence="2" id="KW-0677">Repeat</keyword>